<protein>
    <submittedName>
        <fullName evidence="3">DUF3068 domain-containing protein</fullName>
    </submittedName>
</protein>
<evidence type="ECO:0000313" key="3">
    <source>
        <dbReference type="EMBL" id="NMO01672.1"/>
    </source>
</evidence>
<name>A0A848KTS3_9ACTN</name>
<organism evidence="3 4">
    <name type="scientific">Gordonia asplenii</name>
    <dbReference type="NCBI Taxonomy" id="2725283"/>
    <lineage>
        <taxon>Bacteria</taxon>
        <taxon>Bacillati</taxon>
        <taxon>Actinomycetota</taxon>
        <taxon>Actinomycetes</taxon>
        <taxon>Mycobacteriales</taxon>
        <taxon>Gordoniaceae</taxon>
        <taxon>Gordonia</taxon>
    </lineage>
</organism>
<dbReference type="AlphaFoldDB" id="A0A848KTS3"/>
<evidence type="ECO:0000256" key="2">
    <source>
        <dbReference type="SAM" id="Phobius"/>
    </source>
</evidence>
<dbReference type="InterPro" id="IPR021424">
    <property type="entry name" value="PorA"/>
</dbReference>
<feature type="compositionally biased region" description="Polar residues" evidence="1">
    <location>
        <begin position="515"/>
        <end position="525"/>
    </location>
</feature>
<comment type="caution">
    <text evidence="3">The sequence shown here is derived from an EMBL/GenBank/DDBJ whole genome shotgun (WGS) entry which is preliminary data.</text>
</comment>
<proteinExistence type="predicted"/>
<accession>A0A848KTS3</accession>
<feature type="transmembrane region" description="Helical" evidence="2">
    <location>
        <begin position="351"/>
        <end position="373"/>
    </location>
</feature>
<keyword evidence="4" id="KW-1185">Reference proteome</keyword>
<keyword evidence="2" id="KW-0472">Membrane</keyword>
<dbReference type="PROSITE" id="PS51257">
    <property type="entry name" value="PROKAR_LIPOPROTEIN"/>
    <property type="match status" value="1"/>
</dbReference>
<gene>
    <name evidence="3" type="ORF">HH308_10650</name>
</gene>
<feature type="region of interest" description="Disordered" evidence="1">
    <location>
        <begin position="379"/>
        <end position="608"/>
    </location>
</feature>
<reference evidence="3 4" key="1">
    <citation type="submission" date="2020-04" db="EMBL/GenBank/DDBJ databases">
        <title>Gordonia sp. nov. TBRC 11910.</title>
        <authorList>
            <person name="Suriyachadkun C."/>
        </authorList>
    </citation>
    <scope>NUCLEOTIDE SEQUENCE [LARGE SCALE GENOMIC DNA]</scope>
    <source>
        <strain evidence="3 4">TBRC 11910</strain>
    </source>
</reference>
<sequence length="608" mass="65821">MKRLWSALPAFFGVACIMAAIATAFYLVPQMRVVPLDLDITSNAQTVSADGTTNDRFPAVIFDRCSLTEKKVRQFDAALTQQRRSVIVDPSDSRQATVQSAQSVIIDRTRGADGKESTPTVGAANAERTCSDGLLTATIDRVSVNRKTSVPNGTIASIQLESVPEGASVKDVSVDAPRQGFQYKFGFDVKKRDYLYYDLNTRTDNAAKFSGEKVINGVTTYEFVSEVPETDLSNLPNAQGEAALGTMLTMPASWWGITGKDVKPADMITLHRYAKATRHVFVEPKTGTIVDGREDQHQYFMSPDQSEDTPEAVRNYRLDALKGTFQWDSATVTRQTDKAAGYVRQLQWGGVYLPIALAVIGVALLGLWVALFLRGRKRDNSAVGPGHNDDPSGGDGGPGVDPQDGPGPAGGYAPGVVSLDKHDDQPTTVLPTDYSNTPYTSSLTESGRHQRIDDAGWAPFADQQPSASGPYRTDPYGGDRFAGTQSYGSEPWAREPAPVQRPFGDEYAGDYGTTEAYSSNDSQSAAYDYTQPAYSNDQPTEQTSNVARSTANRDQRSDDDTAIIPTEEASREGRHSGAYNTTAAAYYSPPGDDAGPAVRRHVEPGEPR</sequence>
<dbReference type="EMBL" id="JABBNB010000009">
    <property type="protein sequence ID" value="NMO01672.1"/>
    <property type="molecule type" value="Genomic_DNA"/>
</dbReference>
<dbReference type="Pfam" id="PF11271">
    <property type="entry name" value="PorA"/>
    <property type="match status" value="1"/>
</dbReference>
<dbReference type="Proteomes" id="UP000550729">
    <property type="component" value="Unassembled WGS sequence"/>
</dbReference>
<evidence type="ECO:0000256" key="1">
    <source>
        <dbReference type="SAM" id="MobiDB-lite"/>
    </source>
</evidence>
<keyword evidence="2" id="KW-0812">Transmembrane</keyword>
<evidence type="ECO:0000313" key="4">
    <source>
        <dbReference type="Proteomes" id="UP000550729"/>
    </source>
</evidence>
<feature type="compositionally biased region" description="Polar residues" evidence="1">
    <location>
        <begin position="426"/>
        <end position="445"/>
    </location>
</feature>
<feature type="compositionally biased region" description="Polar residues" evidence="1">
    <location>
        <begin position="532"/>
        <end position="550"/>
    </location>
</feature>
<dbReference type="RefSeq" id="WP_170194181.1">
    <property type="nucleotide sequence ID" value="NZ_JABBNB010000009.1"/>
</dbReference>
<keyword evidence="2" id="KW-1133">Transmembrane helix</keyword>